<evidence type="ECO:0000313" key="2">
    <source>
        <dbReference type="EMBL" id="SEL56279.1"/>
    </source>
</evidence>
<evidence type="ECO:0000313" key="3">
    <source>
        <dbReference type="Proteomes" id="UP000199421"/>
    </source>
</evidence>
<dbReference type="EMBL" id="FOAF01000002">
    <property type="protein sequence ID" value="SEL56279.1"/>
    <property type="molecule type" value="Genomic_DNA"/>
</dbReference>
<dbReference type="InterPro" id="IPR014710">
    <property type="entry name" value="RmlC-like_jellyroll"/>
</dbReference>
<dbReference type="OrthoDB" id="9152304at2"/>
<keyword evidence="3" id="KW-1185">Reference proteome</keyword>
<dbReference type="InterPro" id="IPR018490">
    <property type="entry name" value="cNMP-bd_dom_sf"/>
</dbReference>
<dbReference type="RefSeq" id="WP_093325545.1">
    <property type="nucleotide sequence ID" value="NZ_FOAF01000002.1"/>
</dbReference>
<dbReference type="AlphaFoldDB" id="A0A1H7R812"/>
<dbReference type="STRING" id="407022.SAMN05661044_02878"/>
<reference evidence="3" key="1">
    <citation type="submission" date="2016-10" db="EMBL/GenBank/DDBJ databases">
        <authorList>
            <person name="Varghese N."/>
            <person name="Submissions S."/>
        </authorList>
    </citation>
    <scope>NUCLEOTIDE SEQUENCE [LARGE SCALE GENOMIC DNA]</scope>
    <source>
        <strain evidence="3">DSM 18733</strain>
    </source>
</reference>
<accession>A0A1H7R812</accession>
<dbReference type="Gene3D" id="2.60.120.10">
    <property type="entry name" value="Jelly Rolls"/>
    <property type="match status" value="1"/>
</dbReference>
<dbReference type="Proteomes" id="UP000199421">
    <property type="component" value="Unassembled WGS sequence"/>
</dbReference>
<protein>
    <submittedName>
        <fullName evidence="2">Cyclic nucleotide-binding protein</fullName>
    </submittedName>
</protein>
<feature type="domain" description="Cyclic nucleotide-binding" evidence="1">
    <location>
        <begin position="10"/>
        <end position="113"/>
    </location>
</feature>
<dbReference type="PROSITE" id="PS50042">
    <property type="entry name" value="CNMP_BINDING_3"/>
    <property type="match status" value="1"/>
</dbReference>
<proteinExistence type="predicted"/>
<gene>
    <name evidence="2" type="ORF">SAMN05661044_02878</name>
</gene>
<dbReference type="SUPFAM" id="SSF51206">
    <property type="entry name" value="cAMP-binding domain-like"/>
    <property type="match status" value="1"/>
</dbReference>
<name>A0A1H7R812_OLID1</name>
<dbReference type="Pfam" id="PF00027">
    <property type="entry name" value="cNMP_binding"/>
    <property type="match status" value="1"/>
</dbReference>
<dbReference type="CDD" id="cd00038">
    <property type="entry name" value="CAP_ED"/>
    <property type="match status" value="1"/>
</dbReference>
<evidence type="ECO:0000259" key="1">
    <source>
        <dbReference type="PROSITE" id="PS50042"/>
    </source>
</evidence>
<dbReference type="InterPro" id="IPR000595">
    <property type="entry name" value="cNMP-bd_dom"/>
</dbReference>
<sequence length="189" mass="21980">MEEFFLKVNNYNQLTPAAASAWMQILKRKEYKKGSFLIRAGETAKNIAFVSRGLFSQYALTENGNVYIKRFFSEGYFAASTTSLLSKSPSATTIEALENSIVWEYNFEAFKALTQKYQDIAGFYINYMELHWIIEKEPEEIGFRQNTAKDRYEDFIKKYPQLSKRIKKHHIASYLGVTPTQVSRIFSNK</sequence>
<organism evidence="2 3">
    <name type="scientific">Olivibacter domesticus</name>
    <name type="common">Pseudosphingobacterium domesticum</name>
    <dbReference type="NCBI Taxonomy" id="407022"/>
    <lineage>
        <taxon>Bacteria</taxon>
        <taxon>Pseudomonadati</taxon>
        <taxon>Bacteroidota</taxon>
        <taxon>Sphingobacteriia</taxon>
        <taxon>Sphingobacteriales</taxon>
        <taxon>Sphingobacteriaceae</taxon>
        <taxon>Olivibacter</taxon>
    </lineage>
</organism>